<accession>A0A4Z0AWY9</accession>
<dbReference type="AlphaFoldDB" id="A0A4Z0AWY9"/>
<gene>
    <name evidence="1" type="ORF">DYL61_19140</name>
</gene>
<name>A0A4Z0AWY9_9PSED</name>
<dbReference type="Proteomes" id="UP000297734">
    <property type="component" value="Unassembled WGS sequence"/>
</dbReference>
<reference evidence="1 2" key="1">
    <citation type="journal article" date="2019" name="Syst. Appl. Microbiol.">
        <title>New species of pathogenic Pseudomonas isolated from citrus in Tunisia: Proposal of Pseudomonas kairouanensis sp. nov. and Pseudomonas nabeulensis sp. nov.</title>
        <authorList>
            <person name="Oueslati M."/>
            <person name="Mulet M."/>
            <person name="Gomila M."/>
            <person name="Berge O."/>
            <person name="Hajlaoui M.R."/>
            <person name="Lalucat J."/>
            <person name="Sadfi-Zouaoui N."/>
            <person name="Garcia-Valdes E."/>
        </authorList>
    </citation>
    <scope>NUCLEOTIDE SEQUENCE [LARGE SCALE GENOMIC DNA]</scope>
    <source>
        <strain evidence="1 2">E10B</strain>
    </source>
</reference>
<keyword evidence="2" id="KW-1185">Reference proteome</keyword>
<dbReference type="EMBL" id="QUZT01000037">
    <property type="protein sequence ID" value="TFY91275.1"/>
    <property type="molecule type" value="Genomic_DNA"/>
</dbReference>
<evidence type="ECO:0000313" key="1">
    <source>
        <dbReference type="EMBL" id="TFY91275.1"/>
    </source>
</evidence>
<comment type="caution">
    <text evidence="1">The sequence shown here is derived from an EMBL/GenBank/DDBJ whole genome shotgun (WGS) entry which is preliminary data.</text>
</comment>
<sequence length="66" mass="7809">MSQNYWYEVTKRSDAFAAASDAHQDYLKNNPEPITKEEWEEYDKLQAAMSKAAGEWFNFCQENKRP</sequence>
<organism evidence="1 2">
    <name type="scientific">Pseudomonas nabeulensis</name>
    <dbReference type="NCBI Taxonomy" id="2293833"/>
    <lineage>
        <taxon>Bacteria</taxon>
        <taxon>Pseudomonadati</taxon>
        <taxon>Pseudomonadota</taxon>
        <taxon>Gammaproteobacteria</taxon>
        <taxon>Pseudomonadales</taxon>
        <taxon>Pseudomonadaceae</taxon>
        <taxon>Pseudomonas</taxon>
    </lineage>
</organism>
<dbReference type="RefSeq" id="WP_135309619.1">
    <property type="nucleotide sequence ID" value="NZ_QUZT01000037.1"/>
</dbReference>
<proteinExistence type="predicted"/>
<evidence type="ECO:0000313" key="2">
    <source>
        <dbReference type="Proteomes" id="UP000297734"/>
    </source>
</evidence>
<protein>
    <submittedName>
        <fullName evidence="1">Uncharacterized protein</fullName>
    </submittedName>
</protein>